<dbReference type="InterPro" id="IPR019906">
    <property type="entry name" value="Ribosomal_uL6_bac-type"/>
</dbReference>
<evidence type="ECO:0000256" key="3">
    <source>
        <dbReference type="ARBA" id="ARBA00035454"/>
    </source>
</evidence>
<dbReference type="Gene3D" id="3.90.930.12">
    <property type="entry name" value="Ribosomal protein L6, alpha-beta domain"/>
    <property type="match status" value="2"/>
</dbReference>
<evidence type="ECO:0000256" key="4">
    <source>
        <dbReference type="NCBIfam" id="TIGR03654"/>
    </source>
</evidence>
<name>A0A1G2USR0_9BACT</name>
<sequence length="177" mass="19260">MSRVGKKVIAIPPKTEVSMSGYVLTVKGPLGTLTKKMKQDIEITIGASEITLVPKKITLETKALWGTYASHIMNMIKGVSTPFVKKLIVEGIGFKSEVKGKNLVLALGFSHPVNVLIPETLKVTAEKNVIIATGIDKEVVGEFMASVRALKKPEPYKGKGIRYEGEVVKRKQGKKTV</sequence>
<dbReference type="InterPro" id="IPR020040">
    <property type="entry name" value="Ribosomal_uL6_a/b-dom"/>
</dbReference>
<evidence type="ECO:0000256" key="2">
    <source>
        <dbReference type="ARBA" id="ARBA00023274"/>
    </source>
</evidence>
<dbReference type="GO" id="GO:0003735">
    <property type="term" value="F:structural constituent of ribosome"/>
    <property type="evidence" value="ECO:0007669"/>
    <property type="project" value="UniProtKB-UniRule"/>
</dbReference>
<dbReference type="GO" id="GO:0022625">
    <property type="term" value="C:cytosolic large ribosomal subunit"/>
    <property type="evidence" value="ECO:0007669"/>
    <property type="project" value="UniProtKB-UniRule"/>
</dbReference>
<keyword evidence="2 5" id="KW-0687">Ribonucleoprotein</keyword>
<comment type="caution">
    <text evidence="8">The sequence shown here is derived from an EMBL/GenBank/DDBJ whole genome shotgun (WGS) entry which is preliminary data.</text>
</comment>
<evidence type="ECO:0000256" key="6">
    <source>
        <dbReference type="RuleBase" id="RU003870"/>
    </source>
</evidence>
<dbReference type="AlphaFoldDB" id="A0A1G2USR0"/>
<keyword evidence="1 5" id="KW-0689">Ribosomal protein</keyword>
<reference evidence="8 9" key="1">
    <citation type="journal article" date="2016" name="Nat. Commun.">
        <title>Thousands of microbial genomes shed light on interconnected biogeochemical processes in an aquifer system.</title>
        <authorList>
            <person name="Anantharaman K."/>
            <person name="Brown C.T."/>
            <person name="Hug L.A."/>
            <person name="Sharon I."/>
            <person name="Castelle C.J."/>
            <person name="Probst A.J."/>
            <person name="Thomas B.C."/>
            <person name="Singh A."/>
            <person name="Wilkins M.J."/>
            <person name="Karaoz U."/>
            <person name="Brodie E.L."/>
            <person name="Williams K.H."/>
            <person name="Hubbard S.S."/>
            <person name="Banfield J.F."/>
        </authorList>
    </citation>
    <scope>NUCLEOTIDE SEQUENCE [LARGE SCALE GENOMIC DNA]</scope>
</reference>
<organism evidence="8 9">
    <name type="scientific">Candidatus Zambryskibacteria bacterium RIFCSPLOWO2_12_FULL_39_23</name>
    <dbReference type="NCBI Taxonomy" id="1802776"/>
    <lineage>
        <taxon>Bacteria</taxon>
        <taxon>Candidatus Zambryskiibacteriota</taxon>
    </lineage>
</organism>
<dbReference type="Proteomes" id="UP000176558">
    <property type="component" value="Unassembled WGS sequence"/>
</dbReference>
<comment type="similarity">
    <text evidence="5">Belongs to the universal ribosomal protein uL6 family.</text>
</comment>
<dbReference type="InterPro" id="IPR002358">
    <property type="entry name" value="Ribosomal_uL6_CS"/>
</dbReference>
<dbReference type="SUPFAM" id="SSF56053">
    <property type="entry name" value="Ribosomal protein L6"/>
    <property type="match status" value="2"/>
</dbReference>
<evidence type="ECO:0000313" key="9">
    <source>
        <dbReference type="Proteomes" id="UP000176558"/>
    </source>
</evidence>
<dbReference type="InterPro" id="IPR036789">
    <property type="entry name" value="Ribosomal_uL6-like_a/b-dom_sf"/>
</dbReference>
<dbReference type="GO" id="GO:0019843">
    <property type="term" value="F:rRNA binding"/>
    <property type="evidence" value="ECO:0007669"/>
    <property type="project" value="UniProtKB-UniRule"/>
</dbReference>
<evidence type="ECO:0000259" key="7">
    <source>
        <dbReference type="Pfam" id="PF00347"/>
    </source>
</evidence>
<evidence type="ECO:0000256" key="5">
    <source>
        <dbReference type="RuleBase" id="RU003869"/>
    </source>
</evidence>
<dbReference type="GO" id="GO:0002181">
    <property type="term" value="P:cytoplasmic translation"/>
    <property type="evidence" value="ECO:0007669"/>
    <property type="project" value="TreeGrafter"/>
</dbReference>
<accession>A0A1G2USR0</accession>
<gene>
    <name evidence="8" type="ORF">A3G99_02500</name>
</gene>
<dbReference type="InterPro" id="IPR000702">
    <property type="entry name" value="Ribosomal_uL6-like"/>
</dbReference>
<protein>
    <recommendedName>
        <fullName evidence="3 4">50S ribosomal protein L6</fullName>
    </recommendedName>
</protein>
<keyword evidence="6" id="KW-0699">rRNA-binding</keyword>
<evidence type="ECO:0000256" key="1">
    <source>
        <dbReference type="ARBA" id="ARBA00022980"/>
    </source>
</evidence>
<proteinExistence type="inferred from homology"/>
<feature type="domain" description="Large ribosomal subunit protein uL6 alpha-beta" evidence="7">
    <location>
        <begin position="91"/>
        <end position="163"/>
    </location>
</feature>
<evidence type="ECO:0000313" key="8">
    <source>
        <dbReference type="EMBL" id="OHB12427.1"/>
    </source>
</evidence>
<comment type="function">
    <text evidence="6">This protein binds to the 23S rRNA, and is important in its secondary structure. It is located near the subunit interface in the base of the L7/L12 stalk, and near the tRNA binding site of the peptidyltransferase center.</text>
</comment>
<dbReference type="NCBIfam" id="TIGR03654">
    <property type="entry name" value="L6_bact"/>
    <property type="match status" value="1"/>
</dbReference>
<dbReference type="PANTHER" id="PTHR11655:SF14">
    <property type="entry name" value="LARGE RIBOSOMAL SUBUNIT PROTEIN UL6M"/>
    <property type="match status" value="1"/>
</dbReference>
<dbReference type="PANTHER" id="PTHR11655">
    <property type="entry name" value="60S/50S RIBOSOMAL PROTEIN L6/L9"/>
    <property type="match status" value="1"/>
</dbReference>
<dbReference type="Pfam" id="PF00347">
    <property type="entry name" value="Ribosomal_L6"/>
    <property type="match status" value="2"/>
</dbReference>
<keyword evidence="6" id="KW-0694">RNA-binding</keyword>
<dbReference type="PIRSF" id="PIRSF002162">
    <property type="entry name" value="Ribosomal_L6"/>
    <property type="match status" value="1"/>
</dbReference>
<dbReference type="PRINTS" id="PR00059">
    <property type="entry name" value="RIBOSOMALL6"/>
</dbReference>
<feature type="domain" description="Large ribosomal subunit protein uL6 alpha-beta" evidence="7">
    <location>
        <begin position="11"/>
        <end position="80"/>
    </location>
</feature>
<dbReference type="EMBL" id="MHWT01000016">
    <property type="protein sequence ID" value="OHB12427.1"/>
    <property type="molecule type" value="Genomic_DNA"/>
</dbReference>
<dbReference type="PROSITE" id="PS00525">
    <property type="entry name" value="RIBOSOMAL_L6_1"/>
    <property type="match status" value="1"/>
</dbReference>